<dbReference type="AlphaFoldDB" id="A0A8S3XM47"/>
<dbReference type="Proteomes" id="UP000691718">
    <property type="component" value="Unassembled WGS sequence"/>
</dbReference>
<feature type="region of interest" description="Disordered" evidence="1">
    <location>
        <begin position="32"/>
        <end position="67"/>
    </location>
</feature>
<sequence>MPKFKKNKRQRRQNALKMNEILRRRKIPECEFDDKNNYSNLPIIENDNGLNTNNDDTAVNDSSQETI</sequence>
<accession>A0A8S3XM47</accession>
<name>A0A8S3XM47_PARAO</name>
<evidence type="ECO:0000313" key="3">
    <source>
        <dbReference type="Proteomes" id="UP000691718"/>
    </source>
</evidence>
<organism evidence="2 3">
    <name type="scientific">Parnassius apollo</name>
    <name type="common">Apollo butterfly</name>
    <name type="synonym">Papilio apollo</name>
    <dbReference type="NCBI Taxonomy" id="110799"/>
    <lineage>
        <taxon>Eukaryota</taxon>
        <taxon>Metazoa</taxon>
        <taxon>Ecdysozoa</taxon>
        <taxon>Arthropoda</taxon>
        <taxon>Hexapoda</taxon>
        <taxon>Insecta</taxon>
        <taxon>Pterygota</taxon>
        <taxon>Neoptera</taxon>
        <taxon>Endopterygota</taxon>
        <taxon>Lepidoptera</taxon>
        <taxon>Glossata</taxon>
        <taxon>Ditrysia</taxon>
        <taxon>Papilionoidea</taxon>
        <taxon>Papilionidae</taxon>
        <taxon>Parnassiinae</taxon>
        <taxon>Parnassini</taxon>
        <taxon>Parnassius</taxon>
        <taxon>Parnassius</taxon>
    </lineage>
</organism>
<protein>
    <submittedName>
        <fullName evidence="2">(apollo) hypothetical protein</fullName>
    </submittedName>
</protein>
<gene>
    <name evidence="2" type="ORF">PAPOLLO_LOCUS19543</name>
</gene>
<keyword evidence="3" id="KW-1185">Reference proteome</keyword>
<feature type="compositionally biased region" description="Low complexity" evidence="1">
    <location>
        <begin position="46"/>
        <end position="57"/>
    </location>
</feature>
<reference evidence="2" key="1">
    <citation type="submission" date="2021-04" db="EMBL/GenBank/DDBJ databases">
        <authorList>
            <person name="Tunstrom K."/>
        </authorList>
    </citation>
    <scope>NUCLEOTIDE SEQUENCE</scope>
</reference>
<evidence type="ECO:0000313" key="2">
    <source>
        <dbReference type="EMBL" id="CAG5030773.1"/>
    </source>
</evidence>
<dbReference type="EMBL" id="CAJQZP010001217">
    <property type="protein sequence ID" value="CAG5030773.1"/>
    <property type="molecule type" value="Genomic_DNA"/>
</dbReference>
<proteinExistence type="predicted"/>
<comment type="caution">
    <text evidence="2">The sequence shown here is derived from an EMBL/GenBank/DDBJ whole genome shotgun (WGS) entry which is preliminary data.</text>
</comment>
<evidence type="ECO:0000256" key="1">
    <source>
        <dbReference type="SAM" id="MobiDB-lite"/>
    </source>
</evidence>